<evidence type="ECO:0000313" key="2">
    <source>
        <dbReference type="EMBL" id="GMA36453.1"/>
    </source>
</evidence>
<feature type="region of interest" description="Disordered" evidence="1">
    <location>
        <begin position="74"/>
        <end position="134"/>
    </location>
</feature>
<sequence>MEPIERDLDEADATAGLVSLTVPETADGTFHTVTTDAEPTGDAKSVKWVRVETEDGLTMDGDALSTFVLDTLNDPRRLGRQGPIRVRAHHRSARPPHRDREPLHGGAEVPHAARGRAHRRRDGGHDLAIADPEP</sequence>
<feature type="compositionally biased region" description="Basic residues" evidence="1">
    <location>
        <begin position="86"/>
        <end position="95"/>
    </location>
</feature>
<dbReference type="Proteomes" id="UP001157125">
    <property type="component" value="Unassembled WGS sequence"/>
</dbReference>
<accession>A0ABQ6IIA5</accession>
<dbReference type="EMBL" id="BSUN01000001">
    <property type="protein sequence ID" value="GMA36453.1"/>
    <property type="molecule type" value="Genomic_DNA"/>
</dbReference>
<gene>
    <name evidence="2" type="ORF">GCM10025876_26570</name>
</gene>
<feature type="compositionally biased region" description="Basic residues" evidence="1">
    <location>
        <begin position="113"/>
        <end position="122"/>
    </location>
</feature>
<organism evidence="2 3">
    <name type="scientific">Demequina litorisediminis</name>
    <dbReference type="NCBI Taxonomy" id="1849022"/>
    <lineage>
        <taxon>Bacteria</taxon>
        <taxon>Bacillati</taxon>
        <taxon>Actinomycetota</taxon>
        <taxon>Actinomycetes</taxon>
        <taxon>Micrococcales</taxon>
        <taxon>Demequinaceae</taxon>
        <taxon>Demequina</taxon>
    </lineage>
</organism>
<evidence type="ECO:0000313" key="3">
    <source>
        <dbReference type="Proteomes" id="UP001157125"/>
    </source>
</evidence>
<reference evidence="3" key="1">
    <citation type="journal article" date="2019" name="Int. J. Syst. Evol. Microbiol.">
        <title>The Global Catalogue of Microorganisms (GCM) 10K type strain sequencing project: providing services to taxonomists for standard genome sequencing and annotation.</title>
        <authorList>
            <consortium name="The Broad Institute Genomics Platform"/>
            <consortium name="The Broad Institute Genome Sequencing Center for Infectious Disease"/>
            <person name="Wu L."/>
            <person name="Ma J."/>
        </authorList>
    </citation>
    <scope>NUCLEOTIDE SEQUENCE [LARGE SCALE GENOMIC DNA]</scope>
    <source>
        <strain evidence="3">NBRC 112299</strain>
    </source>
</reference>
<name>A0ABQ6IIA5_9MICO</name>
<evidence type="ECO:0000256" key="1">
    <source>
        <dbReference type="SAM" id="MobiDB-lite"/>
    </source>
</evidence>
<comment type="caution">
    <text evidence="2">The sequence shown here is derived from an EMBL/GenBank/DDBJ whole genome shotgun (WGS) entry which is preliminary data.</text>
</comment>
<keyword evidence="3" id="KW-1185">Reference proteome</keyword>
<protein>
    <submittedName>
        <fullName evidence="2">Uncharacterized protein</fullName>
    </submittedName>
</protein>
<proteinExistence type="predicted"/>